<evidence type="ECO:0000313" key="2">
    <source>
        <dbReference type="Proteomes" id="UP000070544"/>
    </source>
</evidence>
<dbReference type="AlphaFoldDB" id="A0A139AAE0"/>
<sequence>MYLRTRDPFTNPTFRTDTRGPVPNTKVNTCLLPPRIRALVKPIAVLVDLSDQESFEGLHELFLPIAPTIQQLRIESCGLETIIALLSITPREKLRLLNLQVGPARVQRA</sequence>
<reference evidence="1 2" key="1">
    <citation type="journal article" date="2015" name="Genome Biol. Evol.">
        <title>Phylogenomic analyses indicate that early fungi evolved digesting cell walls of algal ancestors of land plants.</title>
        <authorList>
            <person name="Chang Y."/>
            <person name="Wang S."/>
            <person name="Sekimoto S."/>
            <person name="Aerts A.L."/>
            <person name="Choi C."/>
            <person name="Clum A."/>
            <person name="LaButti K.M."/>
            <person name="Lindquist E.A."/>
            <person name="Yee Ngan C."/>
            <person name="Ohm R.A."/>
            <person name="Salamov A.A."/>
            <person name="Grigoriev I.V."/>
            <person name="Spatafora J.W."/>
            <person name="Berbee M.L."/>
        </authorList>
    </citation>
    <scope>NUCLEOTIDE SEQUENCE [LARGE SCALE GENOMIC DNA]</scope>
    <source>
        <strain evidence="1 2">JEL478</strain>
    </source>
</reference>
<accession>A0A139AAE0</accession>
<protein>
    <submittedName>
        <fullName evidence="1">Uncharacterized protein</fullName>
    </submittedName>
</protein>
<keyword evidence="2" id="KW-1185">Reference proteome</keyword>
<name>A0A139AAE0_GONPJ</name>
<gene>
    <name evidence="1" type="ORF">M427DRAFT_156435</name>
</gene>
<dbReference type="Proteomes" id="UP000070544">
    <property type="component" value="Unassembled WGS sequence"/>
</dbReference>
<dbReference type="EMBL" id="KQ965775">
    <property type="protein sequence ID" value="KXS13710.1"/>
    <property type="molecule type" value="Genomic_DNA"/>
</dbReference>
<proteinExistence type="predicted"/>
<evidence type="ECO:0000313" key="1">
    <source>
        <dbReference type="EMBL" id="KXS13710.1"/>
    </source>
</evidence>
<organism evidence="1 2">
    <name type="scientific">Gonapodya prolifera (strain JEL478)</name>
    <name type="common">Monoblepharis prolifera</name>
    <dbReference type="NCBI Taxonomy" id="1344416"/>
    <lineage>
        <taxon>Eukaryota</taxon>
        <taxon>Fungi</taxon>
        <taxon>Fungi incertae sedis</taxon>
        <taxon>Chytridiomycota</taxon>
        <taxon>Chytridiomycota incertae sedis</taxon>
        <taxon>Monoblepharidomycetes</taxon>
        <taxon>Monoblepharidales</taxon>
        <taxon>Gonapodyaceae</taxon>
        <taxon>Gonapodya</taxon>
    </lineage>
</organism>